<accession>A0A183AWE2</accession>
<dbReference type="PANTHER" id="PTHR46957:SF3">
    <property type="entry name" value="CYTOKINE RECEPTOR"/>
    <property type="match status" value="1"/>
</dbReference>
<dbReference type="GO" id="GO:0016020">
    <property type="term" value="C:membrane"/>
    <property type="evidence" value="ECO:0007669"/>
    <property type="project" value="UniProtKB-SubCell"/>
</dbReference>
<evidence type="ECO:0000313" key="4">
    <source>
        <dbReference type="EMBL" id="VDP88286.1"/>
    </source>
</evidence>
<dbReference type="Pfam" id="PF00041">
    <property type="entry name" value="fn3"/>
    <property type="match status" value="1"/>
</dbReference>
<feature type="transmembrane region" description="Helical" evidence="2">
    <location>
        <begin position="340"/>
        <end position="361"/>
    </location>
</feature>
<dbReference type="CDD" id="cd00063">
    <property type="entry name" value="FN3"/>
    <property type="match status" value="2"/>
</dbReference>
<dbReference type="AlphaFoldDB" id="A0A183AWE2"/>
<dbReference type="SUPFAM" id="SSF49265">
    <property type="entry name" value="Fibronectin type III"/>
    <property type="match status" value="2"/>
</dbReference>
<protein>
    <submittedName>
        <fullName evidence="6">Fibronectin type III domain protein</fullName>
    </submittedName>
</protein>
<dbReference type="PROSITE" id="PS50853">
    <property type="entry name" value="FN3"/>
    <property type="match status" value="2"/>
</dbReference>
<dbReference type="InterPro" id="IPR036116">
    <property type="entry name" value="FN3_sf"/>
</dbReference>
<feature type="compositionally biased region" description="Acidic residues" evidence="1">
    <location>
        <begin position="431"/>
        <end position="441"/>
    </location>
</feature>
<dbReference type="WBParaSite" id="ECPE_0001131201-mRNA-1">
    <property type="protein sequence ID" value="ECPE_0001131201-mRNA-1"/>
    <property type="gene ID" value="ECPE_0001131201"/>
</dbReference>
<evidence type="ECO:0000256" key="1">
    <source>
        <dbReference type="SAM" id="MobiDB-lite"/>
    </source>
</evidence>
<dbReference type="InterPro" id="IPR003961">
    <property type="entry name" value="FN3_dom"/>
</dbReference>
<feature type="region of interest" description="Disordered" evidence="1">
    <location>
        <begin position="377"/>
        <end position="448"/>
    </location>
</feature>
<proteinExistence type="predicted"/>
<feature type="domain" description="Fibronectin type-III" evidence="3">
    <location>
        <begin position="234"/>
        <end position="327"/>
    </location>
</feature>
<dbReference type="Proteomes" id="UP000272942">
    <property type="component" value="Unassembled WGS sequence"/>
</dbReference>
<sequence length="458" mass="49976">MDVKSSHNDTTIEMTLPSRYLPLGYTSEICQKTPERNVSCPGVGLFPRAAQSPSILGEAVLSRVPRLTSNAFQPQSNLNAPQSSNFQYGQVVNYTLTGVPGATSIRLWLRILNTRFAGPMGTTVTLTTLEDVPGPVANLRAVVVSVNYADITWSLPAEPNGNLTGFEFEAMELKGLEMGFGFRYPTLMNATATSYRMPRLKPNTTYRITVWPMTSAGLGVDTFIDVTTAPSDRAPDPPSFAISSVGMSNFTVIYEPSHIGIPGTVFFVQYRQPGIIHWLESEPTFIEREIVVDDLVADTSYEVRMVATNGDLLSTASTTRIVHTLGGPGPASLTGAGGTWFIIVCLLLIAFIAFLILLVLLRTRRLREVQKRAAEPVPFAQPSELSPEYAQPMEPGESSRLLAPTYPPSNLSVPQVPPVPRHSESQWSPSEGEEGMSDFEPDSYTTSQGELCRHLAIC</sequence>
<dbReference type="SMART" id="SM00060">
    <property type="entry name" value="FN3"/>
    <property type="match status" value="2"/>
</dbReference>
<keyword evidence="2" id="KW-0472">Membrane</keyword>
<dbReference type="EMBL" id="UZAN01050518">
    <property type="protein sequence ID" value="VDP88286.1"/>
    <property type="molecule type" value="Genomic_DNA"/>
</dbReference>
<gene>
    <name evidence="4" type="ORF">ECPE_LOCUS11277</name>
</gene>
<dbReference type="PANTHER" id="PTHR46957">
    <property type="entry name" value="CYTOKINE RECEPTOR"/>
    <property type="match status" value="1"/>
</dbReference>
<dbReference type="InterPro" id="IPR050713">
    <property type="entry name" value="RTP_Phos/Ushers"/>
</dbReference>
<keyword evidence="5" id="KW-1185">Reference proteome</keyword>
<dbReference type="OrthoDB" id="6268141at2759"/>
<reference evidence="6" key="1">
    <citation type="submission" date="2016-06" db="UniProtKB">
        <authorList>
            <consortium name="WormBaseParasite"/>
        </authorList>
    </citation>
    <scope>IDENTIFICATION</scope>
</reference>
<evidence type="ECO:0000259" key="3">
    <source>
        <dbReference type="PROSITE" id="PS50853"/>
    </source>
</evidence>
<keyword evidence="2" id="KW-0812">Transmembrane</keyword>
<dbReference type="InterPro" id="IPR013783">
    <property type="entry name" value="Ig-like_fold"/>
</dbReference>
<dbReference type="Gene3D" id="2.60.40.10">
    <property type="entry name" value="Immunoglobulins"/>
    <property type="match status" value="2"/>
</dbReference>
<keyword evidence="2" id="KW-1133">Transmembrane helix</keyword>
<evidence type="ECO:0000256" key="2">
    <source>
        <dbReference type="SAM" id="Phobius"/>
    </source>
</evidence>
<feature type="domain" description="Fibronectin type-III" evidence="3">
    <location>
        <begin position="135"/>
        <end position="232"/>
    </location>
</feature>
<organism evidence="6">
    <name type="scientific">Echinostoma caproni</name>
    <dbReference type="NCBI Taxonomy" id="27848"/>
    <lineage>
        <taxon>Eukaryota</taxon>
        <taxon>Metazoa</taxon>
        <taxon>Spiralia</taxon>
        <taxon>Lophotrochozoa</taxon>
        <taxon>Platyhelminthes</taxon>
        <taxon>Trematoda</taxon>
        <taxon>Digenea</taxon>
        <taxon>Plagiorchiida</taxon>
        <taxon>Echinostomata</taxon>
        <taxon>Echinostomatoidea</taxon>
        <taxon>Echinostomatidae</taxon>
        <taxon>Echinostoma</taxon>
    </lineage>
</organism>
<name>A0A183AWE2_9TREM</name>
<reference evidence="4 5" key="2">
    <citation type="submission" date="2018-11" db="EMBL/GenBank/DDBJ databases">
        <authorList>
            <consortium name="Pathogen Informatics"/>
        </authorList>
    </citation>
    <scope>NUCLEOTIDE SEQUENCE [LARGE SCALE GENOMIC DNA]</scope>
    <source>
        <strain evidence="4 5">Egypt</strain>
    </source>
</reference>
<evidence type="ECO:0000313" key="6">
    <source>
        <dbReference type="WBParaSite" id="ECPE_0001131201-mRNA-1"/>
    </source>
</evidence>
<evidence type="ECO:0000313" key="5">
    <source>
        <dbReference type="Proteomes" id="UP000272942"/>
    </source>
</evidence>